<dbReference type="EMBL" id="NKCI01000288">
    <property type="protein sequence ID" value="RSL44537.1"/>
    <property type="molecule type" value="Genomic_DNA"/>
</dbReference>
<dbReference type="OrthoDB" id="1470350at2759"/>
<evidence type="ECO:0000256" key="4">
    <source>
        <dbReference type="ARBA" id="ARBA00022723"/>
    </source>
</evidence>
<dbReference type="InterPro" id="IPR050121">
    <property type="entry name" value="Cytochrome_P450_monoxygenase"/>
</dbReference>
<dbReference type="InterPro" id="IPR001128">
    <property type="entry name" value="Cyt_P450"/>
</dbReference>
<dbReference type="PANTHER" id="PTHR24305:SF230">
    <property type="entry name" value="P450, PUTATIVE (EUROFUNG)-RELATED"/>
    <property type="match status" value="1"/>
</dbReference>
<dbReference type="Gene3D" id="1.10.630.10">
    <property type="entry name" value="Cytochrome P450"/>
    <property type="match status" value="1"/>
</dbReference>
<keyword evidence="9" id="KW-1133">Transmembrane helix</keyword>
<keyword evidence="4 8" id="KW-0479">Metal-binding</keyword>
<evidence type="ECO:0000313" key="10">
    <source>
        <dbReference type="EMBL" id="RSL44537.1"/>
    </source>
</evidence>
<dbReference type="CDD" id="cd11058">
    <property type="entry name" value="CYP60B-like"/>
    <property type="match status" value="1"/>
</dbReference>
<keyword evidence="11" id="KW-1185">Reference proteome</keyword>
<evidence type="ECO:0008006" key="12">
    <source>
        <dbReference type="Google" id="ProtNLM"/>
    </source>
</evidence>
<accession>A0A428NUX5</accession>
<dbReference type="PANTHER" id="PTHR24305">
    <property type="entry name" value="CYTOCHROME P450"/>
    <property type="match status" value="1"/>
</dbReference>
<evidence type="ECO:0000256" key="6">
    <source>
        <dbReference type="ARBA" id="ARBA00023004"/>
    </source>
</evidence>
<proteinExistence type="inferred from homology"/>
<gene>
    <name evidence="10" type="ORF">CEP54_014645</name>
</gene>
<evidence type="ECO:0000313" key="11">
    <source>
        <dbReference type="Proteomes" id="UP000288168"/>
    </source>
</evidence>
<dbReference type="AlphaFoldDB" id="A0A428NUX5"/>
<dbReference type="GO" id="GO:0005506">
    <property type="term" value="F:iron ion binding"/>
    <property type="evidence" value="ECO:0007669"/>
    <property type="project" value="InterPro"/>
</dbReference>
<dbReference type="Proteomes" id="UP000288168">
    <property type="component" value="Unassembled WGS sequence"/>
</dbReference>
<reference evidence="10 11" key="1">
    <citation type="submission" date="2017-06" db="EMBL/GenBank/DDBJ databases">
        <title>Comparative genomic analysis of Ambrosia Fusariam Clade fungi.</title>
        <authorList>
            <person name="Stajich J.E."/>
            <person name="Carrillo J."/>
            <person name="Kijimoto T."/>
            <person name="Eskalen A."/>
            <person name="O'Donnell K."/>
            <person name="Kasson M."/>
        </authorList>
    </citation>
    <scope>NUCLEOTIDE SEQUENCE [LARGE SCALE GENOMIC DNA]</scope>
    <source>
        <strain evidence="10 11">NRRL62584</strain>
    </source>
</reference>
<comment type="caution">
    <text evidence="10">The sequence shown here is derived from an EMBL/GenBank/DDBJ whole genome shotgun (WGS) entry which is preliminary data.</text>
</comment>
<organism evidence="10 11">
    <name type="scientific">Fusarium duplospermum</name>
    <dbReference type="NCBI Taxonomy" id="1325734"/>
    <lineage>
        <taxon>Eukaryota</taxon>
        <taxon>Fungi</taxon>
        <taxon>Dikarya</taxon>
        <taxon>Ascomycota</taxon>
        <taxon>Pezizomycotina</taxon>
        <taxon>Sordariomycetes</taxon>
        <taxon>Hypocreomycetidae</taxon>
        <taxon>Hypocreales</taxon>
        <taxon>Nectriaceae</taxon>
        <taxon>Fusarium</taxon>
        <taxon>Fusarium solani species complex</taxon>
    </lineage>
</organism>
<dbReference type="SUPFAM" id="SSF48264">
    <property type="entry name" value="Cytochrome P450"/>
    <property type="match status" value="1"/>
</dbReference>
<keyword evidence="3 8" id="KW-0349">Heme</keyword>
<dbReference type="InterPro" id="IPR002401">
    <property type="entry name" value="Cyt_P450_E_grp-I"/>
</dbReference>
<keyword evidence="5" id="KW-0560">Oxidoreductase</keyword>
<feature type="binding site" description="axial binding residue" evidence="8">
    <location>
        <position position="438"/>
    </location>
    <ligand>
        <name>heme</name>
        <dbReference type="ChEBI" id="CHEBI:30413"/>
    </ligand>
    <ligandPart>
        <name>Fe</name>
        <dbReference type="ChEBI" id="CHEBI:18248"/>
    </ligandPart>
</feature>
<keyword evidence="9" id="KW-0812">Transmembrane</keyword>
<evidence type="ECO:0000256" key="1">
    <source>
        <dbReference type="ARBA" id="ARBA00001971"/>
    </source>
</evidence>
<comment type="cofactor">
    <cofactor evidence="1 8">
        <name>heme</name>
        <dbReference type="ChEBI" id="CHEBI:30413"/>
    </cofactor>
</comment>
<evidence type="ECO:0000256" key="2">
    <source>
        <dbReference type="ARBA" id="ARBA00010617"/>
    </source>
</evidence>
<dbReference type="GO" id="GO:0020037">
    <property type="term" value="F:heme binding"/>
    <property type="evidence" value="ECO:0007669"/>
    <property type="project" value="InterPro"/>
</dbReference>
<dbReference type="PRINTS" id="PR00463">
    <property type="entry name" value="EP450I"/>
</dbReference>
<dbReference type="GO" id="GO:0016705">
    <property type="term" value="F:oxidoreductase activity, acting on paired donors, with incorporation or reduction of molecular oxygen"/>
    <property type="evidence" value="ECO:0007669"/>
    <property type="project" value="InterPro"/>
</dbReference>
<keyword evidence="9" id="KW-0472">Membrane</keyword>
<dbReference type="InterPro" id="IPR036396">
    <property type="entry name" value="Cyt_P450_sf"/>
</dbReference>
<dbReference type="PRINTS" id="PR00385">
    <property type="entry name" value="P450"/>
</dbReference>
<keyword evidence="6 8" id="KW-0408">Iron</keyword>
<sequence>MDVPISVLALVTVVAVTALFCVGNVLYNIFLHPLRNFPGPLVCRASPFFRHYKFLTGDLLYVTKALHDTYGPVVRVTPNELSFISPEAWKDIYVPHGGSARLGDMARYPRFYQWAGENSPETLVSLNRPYHDSMKRQLAPAFSERALRFQEPIMHQYVDLLIRKLHEDSQNGQHPVNLREWFNYYTFDMIGNLGFGSDFAGLTTEKYHPWVKAVSQNVVEFSVMQVLMYLGFSRLVHALANSSVLKGKVLHEHLTREKVEARLRQEQPRPDLIQPLLDRKEPLSKAQILENASQLITAGSESSSTLLVATVSLLTDNPTAKKKLTEEIRSTFQDEDEINLISVNGLTYLSACLNETLRCFPAVPPALPRVTPPGGAVIAGHTVPENTVVYVASWASYHSEEHFAEPFEFHPERFLKDARFAEDRFDAFQPFGLGHGSCPGRNLAFAETRLAMAKLIYNFDIDGVPGNQNWTDRQKAYMLWDKKPFWALLKPVR</sequence>
<name>A0A428NUX5_9HYPO</name>
<evidence type="ECO:0000256" key="5">
    <source>
        <dbReference type="ARBA" id="ARBA00023002"/>
    </source>
</evidence>
<dbReference type="Pfam" id="PF00067">
    <property type="entry name" value="p450"/>
    <property type="match status" value="1"/>
</dbReference>
<comment type="similarity">
    <text evidence="2">Belongs to the cytochrome P450 family.</text>
</comment>
<evidence type="ECO:0000256" key="9">
    <source>
        <dbReference type="SAM" id="Phobius"/>
    </source>
</evidence>
<keyword evidence="7" id="KW-0503">Monooxygenase</keyword>
<evidence type="ECO:0000256" key="3">
    <source>
        <dbReference type="ARBA" id="ARBA00022617"/>
    </source>
</evidence>
<evidence type="ECO:0000256" key="7">
    <source>
        <dbReference type="ARBA" id="ARBA00023033"/>
    </source>
</evidence>
<protein>
    <recommendedName>
        <fullName evidence="12">Cytochrome P450 monooxygenase</fullName>
    </recommendedName>
</protein>
<evidence type="ECO:0000256" key="8">
    <source>
        <dbReference type="PIRSR" id="PIRSR602401-1"/>
    </source>
</evidence>
<dbReference type="STRING" id="1325734.A0A428NUX5"/>
<dbReference type="GO" id="GO:0004497">
    <property type="term" value="F:monooxygenase activity"/>
    <property type="evidence" value="ECO:0007669"/>
    <property type="project" value="UniProtKB-KW"/>
</dbReference>
<feature type="transmembrane region" description="Helical" evidence="9">
    <location>
        <begin position="6"/>
        <end position="27"/>
    </location>
</feature>